<organism evidence="1 2">
    <name type="scientific">Stephania japonica</name>
    <dbReference type="NCBI Taxonomy" id="461633"/>
    <lineage>
        <taxon>Eukaryota</taxon>
        <taxon>Viridiplantae</taxon>
        <taxon>Streptophyta</taxon>
        <taxon>Embryophyta</taxon>
        <taxon>Tracheophyta</taxon>
        <taxon>Spermatophyta</taxon>
        <taxon>Magnoliopsida</taxon>
        <taxon>Ranunculales</taxon>
        <taxon>Menispermaceae</taxon>
        <taxon>Menispermoideae</taxon>
        <taxon>Cissampelideae</taxon>
        <taxon>Stephania</taxon>
    </lineage>
</organism>
<name>A0AAP0KQE5_9MAGN</name>
<dbReference type="AlphaFoldDB" id="A0AAP0KQE5"/>
<evidence type="ECO:0000313" key="1">
    <source>
        <dbReference type="EMBL" id="KAK9155914.1"/>
    </source>
</evidence>
<protein>
    <submittedName>
        <fullName evidence="1">Uncharacterized protein</fullName>
    </submittedName>
</protein>
<keyword evidence="2" id="KW-1185">Reference proteome</keyword>
<gene>
    <name evidence="1" type="ORF">Sjap_003394</name>
</gene>
<dbReference type="EMBL" id="JBBNAE010000001">
    <property type="protein sequence ID" value="KAK9155914.1"/>
    <property type="molecule type" value="Genomic_DNA"/>
</dbReference>
<reference evidence="1 2" key="1">
    <citation type="submission" date="2024-01" db="EMBL/GenBank/DDBJ databases">
        <title>Genome assemblies of Stephania.</title>
        <authorList>
            <person name="Yang L."/>
        </authorList>
    </citation>
    <scope>NUCLEOTIDE SEQUENCE [LARGE SCALE GENOMIC DNA]</scope>
    <source>
        <strain evidence="1">QJT</strain>
        <tissue evidence="1">Leaf</tissue>
    </source>
</reference>
<dbReference type="Proteomes" id="UP001417504">
    <property type="component" value="Unassembled WGS sequence"/>
</dbReference>
<accession>A0AAP0KQE5</accession>
<comment type="caution">
    <text evidence="1">The sequence shown here is derived from an EMBL/GenBank/DDBJ whole genome shotgun (WGS) entry which is preliminary data.</text>
</comment>
<sequence length="64" mass="7310">MSQPTPTQESAAKDLHGFEWRLKHKFRVDILIFVLNLEDKVWDKFGGVSGISRELGVYGTKGEF</sequence>
<proteinExistence type="predicted"/>
<evidence type="ECO:0000313" key="2">
    <source>
        <dbReference type="Proteomes" id="UP001417504"/>
    </source>
</evidence>